<feature type="transmembrane region" description="Helical" evidence="1">
    <location>
        <begin position="27"/>
        <end position="46"/>
    </location>
</feature>
<dbReference type="Proteomes" id="UP000270185">
    <property type="component" value="Chromosome"/>
</dbReference>
<keyword evidence="1" id="KW-0472">Membrane</keyword>
<keyword evidence="3" id="KW-1185">Reference proteome</keyword>
<evidence type="ECO:0000256" key="1">
    <source>
        <dbReference type="SAM" id="Phobius"/>
    </source>
</evidence>
<evidence type="ECO:0000313" key="3">
    <source>
        <dbReference type="Proteomes" id="UP000270185"/>
    </source>
</evidence>
<dbReference type="EMBL" id="CP034159">
    <property type="protein sequence ID" value="AZI33390.1"/>
    <property type="molecule type" value="Genomic_DNA"/>
</dbReference>
<keyword evidence="1" id="KW-1133">Transmembrane helix</keyword>
<sequence>MTEEIYNEKEKLIQNRLKKISNRKYQVIWAIFVTLVSPFIIPFVRLRRMEKTFGEMFGYWNAVMIFLVALIFLMSIVLYQVIDKMKRDKFDAESELMFLKKEFSSNK</sequence>
<gene>
    <name evidence="2" type="ORF">EIB73_09435</name>
</gene>
<evidence type="ECO:0000313" key="2">
    <source>
        <dbReference type="EMBL" id="AZI33390.1"/>
    </source>
</evidence>
<keyword evidence="1" id="KW-0812">Transmembrane</keyword>
<protein>
    <recommendedName>
        <fullName evidence="4">DUF485 domain-containing protein</fullName>
    </recommendedName>
</protein>
<reference evidence="3" key="1">
    <citation type="submission" date="2018-11" db="EMBL/GenBank/DDBJ databases">
        <title>Proposal to divide the Flavobacteriaceae and reorganize its genera based on Amino Acid Identity values calculated from whole genome sequences.</title>
        <authorList>
            <person name="Nicholson A.C."/>
            <person name="Gulvik C.A."/>
            <person name="Whitney A.M."/>
            <person name="Humrighouse B.W."/>
            <person name="Bell M."/>
            <person name="Holmes B."/>
            <person name="Steigerwalt A.G."/>
            <person name="Villarma A."/>
            <person name="Sheth M."/>
            <person name="Batra D."/>
            <person name="Pryor J."/>
            <person name="Bernardet J.-F."/>
            <person name="Hugo C."/>
            <person name="Kampfer P."/>
            <person name="Newman J.D."/>
            <person name="McQuiston J.R."/>
        </authorList>
    </citation>
    <scope>NUCLEOTIDE SEQUENCE [LARGE SCALE GENOMIC DNA]</scope>
    <source>
        <strain evidence="3">G0081</strain>
    </source>
</reference>
<feature type="transmembrane region" description="Helical" evidence="1">
    <location>
        <begin position="58"/>
        <end position="79"/>
    </location>
</feature>
<dbReference type="KEGG" id="ccas:EIB73_09435"/>
<proteinExistence type="predicted"/>
<accession>A0A3G8XJ13</accession>
<organism evidence="2 3">
    <name type="scientific">Kaistella carnis</name>
    <dbReference type="NCBI Taxonomy" id="1241979"/>
    <lineage>
        <taxon>Bacteria</taxon>
        <taxon>Pseudomonadati</taxon>
        <taxon>Bacteroidota</taxon>
        <taxon>Flavobacteriia</taxon>
        <taxon>Flavobacteriales</taxon>
        <taxon>Weeksellaceae</taxon>
        <taxon>Chryseobacterium group</taxon>
        <taxon>Kaistella</taxon>
    </lineage>
</organism>
<dbReference type="RefSeq" id="WP_125024814.1">
    <property type="nucleotide sequence ID" value="NZ_CP034159.1"/>
</dbReference>
<name>A0A3G8XJ13_9FLAO</name>
<evidence type="ECO:0008006" key="4">
    <source>
        <dbReference type="Google" id="ProtNLM"/>
    </source>
</evidence>
<dbReference type="AlphaFoldDB" id="A0A3G8XJ13"/>